<dbReference type="InterPro" id="IPR001387">
    <property type="entry name" value="Cro/C1-type_HTH"/>
</dbReference>
<dbReference type="PANTHER" id="PTHR38436">
    <property type="entry name" value="POLYKETIDE CYCLASE SNOAL-LIKE DOMAIN"/>
    <property type="match status" value="1"/>
</dbReference>
<dbReference type="SUPFAM" id="SSF47413">
    <property type="entry name" value="lambda repressor-like DNA-binding domains"/>
    <property type="match status" value="1"/>
</dbReference>
<dbReference type="SUPFAM" id="SSF54427">
    <property type="entry name" value="NTF2-like"/>
    <property type="match status" value="1"/>
</dbReference>
<dbReference type="InterPro" id="IPR010982">
    <property type="entry name" value="Lambda_DNA-bd_dom_sf"/>
</dbReference>
<dbReference type="GO" id="GO:0003677">
    <property type="term" value="F:DNA binding"/>
    <property type="evidence" value="ECO:0007669"/>
    <property type="project" value="InterPro"/>
</dbReference>
<protein>
    <submittedName>
        <fullName evidence="2">XRE family transcriptional regulator</fullName>
    </submittedName>
</protein>
<sequence>MSRADDPRSVPVDGDRLREFRHTVNLTQEEAASRAGYTERLIRKLERGGPVQLQTVKDVLEAYGRLSPEIGEVPLTELLRNRNSRPPAELVHEWFERVYNQRDLSAIDELMHSDVVLIAEGETRQGREMIRQRVSAILAAFDPLQIWVENVIGGPDYAVAHWYVEKKHIGDFLGIAATNKEVTLRGSSFAKYANDQIIEARDHWDVQDLVQKLTGNPSKPV</sequence>
<dbReference type="EMBL" id="PUHY01000010">
    <property type="protein sequence ID" value="PQO34253.1"/>
    <property type="molecule type" value="Genomic_DNA"/>
</dbReference>
<evidence type="ECO:0000313" key="2">
    <source>
        <dbReference type="EMBL" id="PQO34253.1"/>
    </source>
</evidence>
<evidence type="ECO:0000313" key="3">
    <source>
        <dbReference type="Proteomes" id="UP000238322"/>
    </source>
</evidence>
<dbReference type="InterPro" id="IPR009959">
    <property type="entry name" value="Cyclase_SnoaL-like"/>
</dbReference>
<dbReference type="PANTHER" id="PTHR38436:SF1">
    <property type="entry name" value="ESTER CYCLASE"/>
    <property type="match status" value="1"/>
</dbReference>
<dbReference type="PROSITE" id="PS50943">
    <property type="entry name" value="HTH_CROC1"/>
    <property type="match status" value="1"/>
</dbReference>
<dbReference type="Proteomes" id="UP000238322">
    <property type="component" value="Unassembled WGS sequence"/>
</dbReference>
<organism evidence="2 3">
    <name type="scientific">Blastopirellula marina</name>
    <dbReference type="NCBI Taxonomy" id="124"/>
    <lineage>
        <taxon>Bacteria</taxon>
        <taxon>Pseudomonadati</taxon>
        <taxon>Planctomycetota</taxon>
        <taxon>Planctomycetia</taxon>
        <taxon>Pirellulales</taxon>
        <taxon>Pirellulaceae</taxon>
        <taxon>Blastopirellula</taxon>
    </lineage>
</organism>
<dbReference type="RefSeq" id="WP_105329983.1">
    <property type="nucleotide sequence ID" value="NZ_PUHY01000010.1"/>
</dbReference>
<dbReference type="Gene3D" id="1.10.260.40">
    <property type="entry name" value="lambda repressor-like DNA-binding domains"/>
    <property type="match status" value="1"/>
</dbReference>
<accession>A0A2S8FPY1</accession>
<gene>
    <name evidence="2" type="ORF">C5Y83_12015</name>
</gene>
<name>A0A2S8FPY1_9BACT</name>
<proteinExistence type="predicted"/>
<dbReference type="Pfam" id="PF13560">
    <property type="entry name" value="HTH_31"/>
    <property type="match status" value="1"/>
</dbReference>
<dbReference type="AlphaFoldDB" id="A0A2S8FPY1"/>
<dbReference type="Pfam" id="PF07366">
    <property type="entry name" value="SnoaL"/>
    <property type="match status" value="1"/>
</dbReference>
<reference evidence="2 3" key="1">
    <citation type="submission" date="2018-02" db="EMBL/GenBank/DDBJ databases">
        <title>Comparative genomes isolates from brazilian mangrove.</title>
        <authorList>
            <person name="Araujo J.E."/>
            <person name="Taketani R.G."/>
            <person name="Silva M.C.P."/>
            <person name="Loureco M.V."/>
            <person name="Andreote F.D."/>
        </authorList>
    </citation>
    <scope>NUCLEOTIDE SEQUENCE [LARGE SCALE GENOMIC DNA]</scope>
    <source>
        <strain evidence="2 3">Hex-1 MGV</strain>
    </source>
</reference>
<dbReference type="InterPro" id="IPR032710">
    <property type="entry name" value="NTF2-like_dom_sf"/>
</dbReference>
<dbReference type="SMART" id="SM00530">
    <property type="entry name" value="HTH_XRE"/>
    <property type="match status" value="1"/>
</dbReference>
<dbReference type="GO" id="GO:0030638">
    <property type="term" value="P:polyketide metabolic process"/>
    <property type="evidence" value="ECO:0007669"/>
    <property type="project" value="InterPro"/>
</dbReference>
<evidence type="ECO:0000259" key="1">
    <source>
        <dbReference type="PROSITE" id="PS50943"/>
    </source>
</evidence>
<feature type="domain" description="HTH cro/C1-type" evidence="1">
    <location>
        <begin position="17"/>
        <end position="70"/>
    </location>
</feature>
<dbReference type="OrthoDB" id="129343at2"/>
<dbReference type="CDD" id="cd00093">
    <property type="entry name" value="HTH_XRE"/>
    <property type="match status" value="1"/>
</dbReference>
<dbReference type="Gene3D" id="3.10.450.50">
    <property type="match status" value="1"/>
</dbReference>
<comment type="caution">
    <text evidence="2">The sequence shown here is derived from an EMBL/GenBank/DDBJ whole genome shotgun (WGS) entry which is preliminary data.</text>
</comment>